<dbReference type="Gene3D" id="2.20.110.10">
    <property type="entry name" value="Histone H3 K4-specific methyltransferase SET7/9 N-terminal domain"/>
    <property type="match status" value="1"/>
</dbReference>
<comment type="caution">
    <text evidence="1">The sequence shown here is derived from an EMBL/GenBank/DDBJ whole genome shotgun (WGS) entry which is preliminary data.</text>
</comment>
<accession>A0A4Z0PAK2</accession>
<dbReference type="EMBL" id="SRLA01000001">
    <property type="protein sequence ID" value="TGE09283.1"/>
    <property type="molecule type" value="Genomic_DNA"/>
</dbReference>
<evidence type="ECO:0000313" key="1">
    <source>
        <dbReference type="EMBL" id="TGE09283.1"/>
    </source>
</evidence>
<reference evidence="1 2" key="1">
    <citation type="submission" date="2019-04" db="EMBL/GenBank/DDBJ databases">
        <authorList>
            <person name="Feng G."/>
            <person name="Zhang J."/>
            <person name="Zhu H."/>
        </authorList>
    </citation>
    <scope>NUCLEOTIDE SEQUENCE [LARGE SCALE GENOMIC DNA]</scope>
    <source>
        <strain evidence="1 2">92R-1</strain>
    </source>
</reference>
<keyword evidence="2" id="KW-1185">Reference proteome</keyword>
<dbReference type="Proteomes" id="UP000298337">
    <property type="component" value="Unassembled WGS sequence"/>
</dbReference>
<protein>
    <recommendedName>
        <fullName evidence="3">MORN repeat protein</fullName>
    </recommendedName>
</protein>
<gene>
    <name evidence="1" type="ORF">EU556_00150</name>
</gene>
<proteinExistence type="predicted"/>
<dbReference type="AlphaFoldDB" id="A0A4Z0PAK2"/>
<organism evidence="1 2">
    <name type="scientific">Hymenobacter fodinae</name>
    <dbReference type="NCBI Taxonomy" id="2510796"/>
    <lineage>
        <taxon>Bacteria</taxon>
        <taxon>Pseudomonadati</taxon>
        <taxon>Bacteroidota</taxon>
        <taxon>Cytophagia</taxon>
        <taxon>Cytophagales</taxon>
        <taxon>Hymenobacteraceae</taxon>
        <taxon>Hymenobacter</taxon>
    </lineage>
</organism>
<evidence type="ECO:0008006" key="3">
    <source>
        <dbReference type="Google" id="ProtNLM"/>
    </source>
</evidence>
<dbReference type="SUPFAM" id="SSF82185">
    <property type="entry name" value="Histone H3 K4-specific methyltransferase SET7/9 N-terminal domain"/>
    <property type="match status" value="1"/>
</dbReference>
<sequence length="136" mass="16042">MLVASCTSLPVGHARNRYDAKGQRHGYWQEYFDAAEMHVANRGRYRHGRPVGLWRYYTPAQQLERKERYLRIPAGQLSITYYHPNGQIARQGRAQYVLRPDGAQFYWFGEWKRYSAIGRAEASEYYVNGQLLHKNQ</sequence>
<evidence type="ECO:0000313" key="2">
    <source>
        <dbReference type="Proteomes" id="UP000298337"/>
    </source>
</evidence>
<name>A0A4Z0PAK2_9BACT</name>